<feature type="compositionally biased region" description="Basic residues" evidence="1">
    <location>
        <begin position="88"/>
        <end position="98"/>
    </location>
</feature>
<evidence type="ECO:0000256" key="1">
    <source>
        <dbReference type="SAM" id="MobiDB-lite"/>
    </source>
</evidence>
<feature type="region of interest" description="Disordered" evidence="1">
    <location>
        <begin position="60"/>
        <end position="98"/>
    </location>
</feature>
<feature type="compositionally biased region" description="Polar residues" evidence="1">
    <location>
        <begin position="1"/>
        <end position="14"/>
    </location>
</feature>
<protein>
    <submittedName>
        <fullName evidence="2">Uncharacterized protein</fullName>
    </submittedName>
</protein>
<evidence type="ECO:0000313" key="2">
    <source>
        <dbReference type="EMBL" id="PHH75189.1"/>
    </source>
</evidence>
<dbReference type="EMBL" id="NJES01000230">
    <property type="protein sequence ID" value="PHH75189.1"/>
    <property type="molecule type" value="Genomic_DNA"/>
</dbReference>
<gene>
    <name evidence="2" type="ORF">CDD80_2571</name>
</gene>
<keyword evidence="3" id="KW-1185">Reference proteome</keyword>
<dbReference type="Proteomes" id="UP000226431">
    <property type="component" value="Unassembled WGS sequence"/>
</dbReference>
<feature type="region of interest" description="Disordered" evidence="1">
    <location>
        <begin position="1"/>
        <end position="22"/>
    </location>
</feature>
<organism evidence="2 3">
    <name type="scientific">Ophiocordyceps camponoti-rufipedis</name>
    <dbReference type="NCBI Taxonomy" id="2004952"/>
    <lineage>
        <taxon>Eukaryota</taxon>
        <taxon>Fungi</taxon>
        <taxon>Dikarya</taxon>
        <taxon>Ascomycota</taxon>
        <taxon>Pezizomycotina</taxon>
        <taxon>Sordariomycetes</taxon>
        <taxon>Hypocreomycetidae</taxon>
        <taxon>Hypocreales</taxon>
        <taxon>Ophiocordycipitaceae</taxon>
        <taxon>Ophiocordyceps</taxon>
    </lineage>
</organism>
<proteinExistence type="predicted"/>
<sequence>MTSGIRQSWRQSTKALPASWRRTQSGVSLCASPLYPLLRPPPLSGSSSFLVSIAGRFASGPAPHADAARPPPDREAASARARSDLTRAARRPFRRPHL</sequence>
<name>A0A2C5XK41_9HYPO</name>
<accession>A0A2C5XK41</accession>
<comment type="caution">
    <text evidence="2">The sequence shown here is derived from an EMBL/GenBank/DDBJ whole genome shotgun (WGS) entry which is preliminary data.</text>
</comment>
<evidence type="ECO:0000313" key="3">
    <source>
        <dbReference type="Proteomes" id="UP000226431"/>
    </source>
</evidence>
<dbReference type="AlphaFoldDB" id="A0A2C5XK41"/>
<reference evidence="2 3" key="1">
    <citation type="submission" date="2017-06" db="EMBL/GenBank/DDBJ databases">
        <title>Ant-infecting Ophiocordyceps genomes reveal a high diversity of potential behavioral manipulation genes and a possible major role for enterotoxins.</title>
        <authorList>
            <person name="De Bekker C."/>
            <person name="Evans H.C."/>
            <person name="Brachmann A."/>
            <person name="Hughes D.P."/>
        </authorList>
    </citation>
    <scope>NUCLEOTIDE SEQUENCE [LARGE SCALE GENOMIC DNA]</scope>
    <source>
        <strain evidence="2 3">Map16</strain>
    </source>
</reference>
<feature type="compositionally biased region" description="Basic and acidic residues" evidence="1">
    <location>
        <begin position="71"/>
        <end position="87"/>
    </location>
</feature>